<dbReference type="PANTHER" id="PTHR45842">
    <property type="entry name" value="SYNAPTIC ADHESION-LIKE MOLECULE SALM"/>
    <property type="match status" value="1"/>
</dbReference>
<keyword evidence="4 16" id="KW-0732">Signal</keyword>
<dbReference type="Pfam" id="PF00041">
    <property type="entry name" value="fn3"/>
    <property type="match status" value="1"/>
</dbReference>
<dbReference type="InterPro" id="IPR036179">
    <property type="entry name" value="Ig-like_dom_sf"/>
</dbReference>
<dbReference type="SUPFAM" id="SSF49265">
    <property type="entry name" value="Fibronectin type III"/>
    <property type="match status" value="1"/>
</dbReference>
<dbReference type="Pfam" id="PF13855">
    <property type="entry name" value="LRR_8"/>
    <property type="match status" value="2"/>
</dbReference>
<protein>
    <submittedName>
        <fullName evidence="20">Leucine-rich repeat and fibronectin type-III domain-containing protein 3-like</fullName>
    </submittedName>
</protein>
<dbReference type="CDD" id="cd00063">
    <property type="entry name" value="FN3"/>
    <property type="match status" value="1"/>
</dbReference>
<dbReference type="Gene3D" id="2.60.40.10">
    <property type="entry name" value="Immunoglobulins"/>
    <property type="match status" value="2"/>
</dbReference>
<keyword evidence="8 15" id="KW-0472">Membrane</keyword>
<dbReference type="PROSITE" id="PS50835">
    <property type="entry name" value="IG_LIKE"/>
    <property type="match status" value="1"/>
</dbReference>
<dbReference type="FunFam" id="2.60.40.10:FF:000091">
    <property type="entry name" value="Leucine-rich repeat and fibronectin type III domain-containing protein 1"/>
    <property type="match status" value="1"/>
</dbReference>
<keyword evidence="5" id="KW-0677">Repeat</keyword>
<dbReference type="KEGG" id="pmrn:116943292"/>
<keyword evidence="9" id="KW-1015">Disulfide bond</keyword>
<keyword evidence="10" id="KW-0325">Glycoprotein</keyword>
<dbReference type="SUPFAM" id="SSF52058">
    <property type="entry name" value="L domain-like"/>
    <property type="match status" value="1"/>
</dbReference>
<feature type="region of interest" description="Disordered" evidence="14">
    <location>
        <begin position="387"/>
        <end position="416"/>
    </location>
</feature>
<comment type="similarity">
    <text evidence="13">Belongs to the LRFN family.</text>
</comment>
<proteinExistence type="inferred from homology"/>
<dbReference type="Gene3D" id="3.80.10.10">
    <property type="entry name" value="Ribonuclease Inhibitor"/>
    <property type="match status" value="2"/>
</dbReference>
<dbReference type="PANTHER" id="PTHR45842:SF12">
    <property type="entry name" value="KEKKON 5, ISOFORM A"/>
    <property type="match status" value="1"/>
</dbReference>
<evidence type="ECO:0000256" key="13">
    <source>
        <dbReference type="ARBA" id="ARBA00038433"/>
    </source>
</evidence>
<dbReference type="InterPro" id="IPR013098">
    <property type="entry name" value="Ig_I-set"/>
</dbReference>
<keyword evidence="2" id="KW-0433">Leucine-rich repeat</keyword>
<evidence type="ECO:0000256" key="9">
    <source>
        <dbReference type="ARBA" id="ARBA00023157"/>
    </source>
</evidence>
<evidence type="ECO:0000313" key="20">
    <source>
        <dbReference type="RefSeq" id="XP_032811920.1"/>
    </source>
</evidence>
<keyword evidence="19" id="KW-1185">Reference proteome</keyword>
<evidence type="ECO:0000256" key="10">
    <source>
        <dbReference type="ARBA" id="ARBA00023180"/>
    </source>
</evidence>
<evidence type="ECO:0000256" key="12">
    <source>
        <dbReference type="ARBA" id="ARBA00034103"/>
    </source>
</evidence>
<reference evidence="20" key="1">
    <citation type="submission" date="2025-08" db="UniProtKB">
        <authorList>
            <consortium name="RefSeq"/>
        </authorList>
    </citation>
    <scope>IDENTIFICATION</scope>
    <source>
        <tissue evidence="20">Sperm</tissue>
    </source>
</reference>
<dbReference type="InterPro" id="IPR003598">
    <property type="entry name" value="Ig_sub2"/>
</dbReference>
<dbReference type="InterPro" id="IPR036116">
    <property type="entry name" value="FN3_sf"/>
</dbReference>
<dbReference type="InterPro" id="IPR007110">
    <property type="entry name" value="Ig-like_dom"/>
</dbReference>
<keyword evidence="7" id="KW-0770">Synapse</keyword>
<evidence type="ECO:0000259" key="17">
    <source>
        <dbReference type="PROSITE" id="PS50835"/>
    </source>
</evidence>
<feature type="compositionally biased region" description="Low complexity" evidence="14">
    <location>
        <begin position="399"/>
        <end position="416"/>
    </location>
</feature>
<dbReference type="Pfam" id="PF07679">
    <property type="entry name" value="I-set"/>
    <property type="match status" value="1"/>
</dbReference>
<dbReference type="InterPro" id="IPR003591">
    <property type="entry name" value="Leu-rich_rpt_typical-subtyp"/>
</dbReference>
<name>A0AAJ7T7P8_PETMA</name>
<evidence type="ECO:0000256" key="7">
    <source>
        <dbReference type="ARBA" id="ARBA00023018"/>
    </source>
</evidence>
<dbReference type="GO" id="GO:0045202">
    <property type="term" value="C:synapse"/>
    <property type="evidence" value="ECO:0007669"/>
    <property type="project" value="UniProtKB-SubCell"/>
</dbReference>
<comment type="subcellular location">
    <subcellularLocation>
        <location evidence="1">Membrane</location>
        <topology evidence="1">Single-pass type I membrane protein</topology>
    </subcellularLocation>
    <subcellularLocation>
        <location evidence="12">Synapse</location>
    </subcellularLocation>
</comment>
<evidence type="ECO:0000259" key="18">
    <source>
        <dbReference type="PROSITE" id="PS50853"/>
    </source>
</evidence>
<dbReference type="InterPro" id="IPR003599">
    <property type="entry name" value="Ig_sub"/>
</dbReference>
<sequence>MAPLLPLMLYLVILLSWLPLVLPLCPRRCVCQNLSPSMATLCAKKGLLSVPATVDRRTVELRLADNFITRLRRQDLANMSNLVDLTLSRNTLGEVVAGAFADLRALRSLYLDGNRLTRLCNVTLRGLTTLRLLTVSSNQLSHIANETFEDFITTLEDLDLSYNNLETLPWEAVQRMGSLHFLGLDHNLLDRVLPGAFTHLHKLSRLDLTSNRLRTLAPDALFLRAGATAAAGGPLAFSLAGNPLHCNCEVLWLRRQRRQDQLETCATPAHLAGRSFWAVGEEEFLCEAPVITRHSPHLRVVEGQRAVLRCKAVGDPEPGVHWLAPDGRLVHNSSRSAFYANGTLEVLVATVRDDGTFTCIASNAAGETTTNVRLDVVHLPRVVNGTAGRLRGGGGGAPSSGAGDPPGPSDMAAHNGHAAAAAAAPGINASDGKGRQWKVEATDVKSTSVLVKWAPSRGLRGVRIYQVQYNSTAEGSLTYRMVPAPSTACPISGLTPSTDYDLCVVAIYDDGGDALAGTRLLGCVAFQTGAGWDGESLRCSSTAADAGPLFPEQLLGSTMIIIIGGIIVACLLVFTVVLVVGYRACAANGDGGGCKSATAANGRSRTGVTEDVGGVGGEAGFNRNGEAGFQQAEERRRPDPGRSSTESSLSNCSRGREQREGPYGAPWQASAKVKPDVEQLLSALAAAEQLRSQAQPFSPARRSASVRWASDRDPPHLSPDGWPGPDCGGGGGQRSSTDLGAKRSRSFDAGSFPTLQDCSAQSKRISHIWTKRSMSVNGMLMGLEEADLTSRRAMFSSSDWILESTV</sequence>
<evidence type="ECO:0000256" key="4">
    <source>
        <dbReference type="ARBA" id="ARBA00022729"/>
    </source>
</evidence>
<evidence type="ECO:0000256" key="6">
    <source>
        <dbReference type="ARBA" id="ARBA00022989"/>
    </source>
</evidence>
<evidence type="ECO:0000256" key="16">
    <source>
        <dbReference type="SAM" id="SignalP"/>
    </source>
</evidence>
<gene>
    <name evidence="20" type="primary">LOC116943292</name>
</gene>
<evidence type="ECO:0000256" key="5">
    <source>
        <dbReference type="ARBA" id="ARBA00022737"/>
    </source>
</evidence>
<feature type="domain" description="Fibronectin type-III" evidence="18">
    <location>
        <begin position="435"/>
        <end position="531"/>
    </location>
</feature>
<dbReference type="RefSeq" id="XP_032811920.1">
    <property type="nucleotide sequence ID" value="XM_032956029.1"/>
</dbReference>
<dbReference type="AlphaFoldDB" id="A0AAJ7T7P8"/>
<evidence type="ECO:0000256" key="8">
    <source>
        <dbReference type="ARBA" id="ARBA00023136"/>
    </source>
</evidence>
<organism evidence="19 20">
    <name type="scientific">Petromyzon marinus</name>
    <name type="common">Sea lamprey</name>
    <dbReference type="NCBI Taxonomy" id="7757"/>
    <lineage>
        <taxon>Eukaryota</taxon>
        <taxon>Metazoa</taxon>
        <taxon>Chordata</taxon>
        <taxon>Craniata</taxon>
        <taxon>Vertebrata</taxon>
        <taxon>Cyclostomata</taxon>
        <taxon>Hyperoartia</taxon>
        <taxon>Petromyzontiformes</taxon>
        <taxon>Petromyzontidae</taxon>
        <taxon>Petromyzon</taxon>
    </lineage>
</organism>
<dbReference type="InterPro" id="IPR001611">
    <property type="entry name" value="Leu-rich_rpt"/>
</dbReference>
<dbReference type="PROSITE" id="PS51450">
    <property type="entry name" value="LRR"/>
    <property type="match status" value="1"/>
</dbReference>
<feature type="region of interest" description="Disordered" evidence="14">
    <location>
        <begin position="590"/>
        <end position="670"/>
    </location>
</feature>
<dbReference type="SMART" id="SM00409">
    <property type="entry name" value="IG"/>
    <property type="match status" value="1"/>
</dbReference>
<evidence type="ECO:0000256" key="1">
    <source>
        <dbReference type="ARBA" id="ARBA00004479"/>
    </source>
</evidence>
<evidence type="ECO:0000313" key="19">
    <source>
        <dbReference type="Proteomes" id="UP001318040"/>
    </source>
</evidence>
<dbReference type="SUPFAM" id="SSF48726">
    <property type="entry name" value="Immunoglobulin"/>
    <property type="match status" value="1"/>
</dbReference>
<keyword evidence="3 15" id="KW-0812">Transmembrane</keyword>
<dbReference type="SMART" id="SM00060">
    <property type="entry name" value="FN3"/>
    <property type="match status" value="1"/>
</dbReference>
<evidence type="ECO:0000256" key="3">
    <source>
        <dbReference type="ARBA" id="ARBA00022692"/>
    </source>
</evidence>
<dbReference type="InterPro" id="IPR003961">
    <property type="entry name" value="FN3_dom"/>
</dbReference>
<dbReference type="PROSITE" id="PS50853">
    <property type="entry name" value="FN3"/>
    <property type="match status" value="1"/>
</dbReference>
<evidence type="ECO:0000256" key="11">
    <source>
        <dbReference type="ARBA" id="ARBA00023319"/>
    </source>
</evidence>
<keyword evidence="6 15" id="KW-1133">Transmembrane helix</keyword>
<feature type="region of interest" description="Disordered" evidence="14">
    <location>
        <begin position="690"/>
        <end position="745"/>
    </location>
</feature>
<evidence type="ECO:0000256" key="2">
    <source>
        <dbReference type="ARBA" id="ARBA00022614"/>
    </source>
</evidence>
<dbReference type="GO" id="GO:0016020">
    <property type="term" value="C:membrane"/>
    <property type="evidence" value="ECO:0007669"/>
    <property type="project" value="UniProtKB-SubCell"/>
</dbReference>
<keyword evidence="11" id="KW-0393">Immunoglobulin domain</keyword>
<feature type="domain" description="Ig-like" evidence="17">
    <location>
        <begin position="289"/>
        <end position="375"/>
    </location>
</feature>
<accession>A0AAJ7T7P8</accession>
<dbReference type="SMART" id="SM00408">
    <property type="entry name" value="IGc2"/>
    <property type="match status" value="1"/>
</dbReference>
<feature type="signal peptide" evidence="16">
    <location>
        <begin position="1"/>
        <end position="23"/>
    </location>
</feature>
<dbReference type="GeneID" id="116943292"/>
<dbReference type="InterPro" id="IPR050467">
    <property type="entry name" value="LRFN"/>
</dbReference>
<feature type="transmembrane region" description="Helical" evidence="15">
    <location>
        <begin position="559"/>
        <end position="580"/>
    </location>
</feature>
<dbReference type="SMART" id="SM00369">
    <property type="entry name" value="LRR_TYP"/>
    <property type="match status" value="6"/>
</dbReference>
<dbReference type="InterPro" id="IPR013783">
    <property type="entry name" value="Ig-like_fold"/>
</dbReference>
<dbReference type="Proteomes" id="UP001318040">
    <property type="component" value="Chromosome 17"/>
</dbReference>
<evidence type="ECO:0000256" key="15">
    <source>
        <dbReference type="SAM" id="Phobius"/>
    </source>
</evidence>
<dbReference type="FunFam" id="3.80.10.10:FF:000019">
    <property type="entry name" value="leucine-rich repeat and fibronectin type III domain-containing protein 1"/>
    <property type="match status" value="1"/>
</dbReference>
<dbReference type="InterPro" id="IPR032675">
    <property type="entry name" value="LRR_dom_sf"/>
</dbReference>
<feature type="compositionally biased region" description="Polar residues" evidence="14">
    <location>
        <begin position="642"/>
        <end position="653"/>
    </location>
</feature>
<feature type="chain" id="PRO_5042609625" evidence="16">
    <location>
        <begin position="24"/>
        <end position="806"/>
    </location>
</feature>
<evidence type="ECO:0000256" key="14">
    <source>
        <dbReference type="SAM" id="MobiDB-lite"/>
    </source>
</evidence>